<accession>A0A1D1V006</accession>
<proteinExistence type="predicted"/>
<evidence type="ECO:0000313" key="1">
    <source>
        <dbReference type="EMBL" id="GAU93985.1"/>
    </source>
</evidence>
<name>A0A1D1V006_RAMVA</name>
<dbReference type="AlphaFoldDB" id="A0A1D1V006"/>
<sequence>MTGLQDFIQNYERLEAVKCSFSFPNKPPAQGRYPYYPSCHVRNYTNQYHCFDPQNADRTLNSFITGLWDNDFQFLTYRVPNDEPTQLYKCCKTPAGYYIDYVSCYYMPTHDVYWEYYDSRNHFVTLCSTGYIATGIAKKISPWTGWYNVDWIQCCRLGFGPPVALPPPVTYIGKDQTPVYRAQNGIATRPEIPPGYRGQYRVDPPIRIEFNTSTPLIKNHTVAKAEEEPLHPWSARYKRAKPRDSATPKFKADLRLHKLEL</sequence>
<organism evidence="1 2">
    <name type="scientific">Ramazzottius varieornatus</name>
    <name type="common">Water bear</name>
    <name type="synonym">Tardigrade</name>
    <dbReference type="NCBI Taxonomy" id="947166"/>
    <lineage>
        <taxon>Eukaryota</taxon>
        <taxon>Metazoa</taxon>
        <taxon>Ecdysozoa</taxon>
        <taxon>Tardigrada</taxon>
        <taxon>Eutardigrada</taxon>
        <taxon>Parachela</taxon>
        <taxon>Hypsibioidea</taxon>
        <taxon>Ramazzottiidae</taxon>
        <taxon>Ramazzottius</taxon>
    </lineage>
</organism>
<keyword evidence="2" id="KW-1185">Reference proteome</keyword>
<dbReference type="EMBL" id="BDGG01000002">
    <property type="protein sequence ID" value="GAU93985.1"/>
    <property type="molecule type" value="Genomic_DNA"/>
</dbReference>
<gene>
    <name evidence="1" type="primary">RvY_05834-1</name>
    <name evidence="1" type="synonym">RvY_05834.1</name>
    <name evidence="1" type="ORF">RvY_05834</name>
</gene>
<dbReference type="Proteomes" id="UP000186922">
    <property type="component" value="Unassembled WGS sequence"/>
</dbReference>
<protein>
    <submittedName>
        <fullName evidence="1">Uncharacterized protein</fullName>
    </submittedName>
</protein>
<comment type="caution">
    <text evidence="1">The sequence shown here is derived from an EMBL/GenBank/DDBJ whole genome shotgun (WGS) entry which is preliminary data.</text>
</comment>
<reference evidence="1 2" key="1">
    <citation type="journal article" date="2016" name="Nat. Commun.">
        <title>Extremotolerant tardigrade genome and improved radiotolerance of human cultured cells by tardigrade-unique protein.</title>
        <authorList>
            <person name="Hashimoto T."/>
            <person name="Horikawa D.D."/>
            <person name="Saito Y."/>
            <person name="Kuwahara H."/>
            <person name="Kozuka-Hata H."/>
            <person name="Shin-I T."/>
            <person name="Minakuchi Y."/>
            <person name="Ohishi K."/>
            <person name="Motoyama A."/>
            <person name="Aizu T."/>
            <person name="Enomoto A."/>
            <person name="Kondo K."/>
            <person name="Tanaka S."/>
            <person name="Hara Y."/>
            <person name="Koshikawa S."/>
            <person name="Sagara H."/>
            <person name="Miura T."/>
            <person name="Yokobori S."/>
            <person name="Miyagawa K."/>
            <person name="Suzuki Y."/>
            <person name="Kubo T."/>
            <person name="Oyama M."/>
            <person name="Kohara Y."/>
            <person name="Fujiyama A."/>
            <person name="Arakawa K."/>
            <person name="Katayama T."/>
            <person name="Toyoda A."/>
            <person name="Kunieda T."/>
        </authorList>
    </citation>
    <scope>NUCLEOTIDE SEQUENCE [LARGE SCALE GENOMIC DNA]</scope>
    <source>
        <strain evidence="1 2">YOKOZUNA-1</strain>
    </source>
</reference>
<evidence type="ECO:0000313" key="2">
    <source>
        <dbReference type="Proteomes" id="UP000186922"/>
    </source>
</evidence>